<feature type="transmembrane region" description="Helical" evidence="6">
    <location>
        <begin position="116"/>
        <end position="134"/>
    </location>
</feature>
<keyword evidence="3 6" id="KW-1133">Transmembrane helix</keyword>
<comment type="caution">
    <text evidence="7">The sequence shown here is derived from an EMBL/GenBank/DDBJ whole genome shotgun (WGS) entry which is preliminary data.</text>
</comment>
<evidence type="ECO:0000313" key="8">
    <source>
        <dbReference type="Proteomes" id="UP000799441"/>
    </source>
</evidence>
<feature type="transmembrane region" description="Helical" evidence="6">
    <location>
        <begin position="31"/>
        <end position="52"/>
    </location>
</feature>
<gene>
    <name evidence="7" type="ORF">K431DRAFT_286701</name>
</gene>
<dbReference type="PANTHER" id="PTHR35042">
    <property type="entry name" value="ANTHRONE OXYGENASE ENCC"/>
    <property type="match status" value="1"/>
</dbReference>
<dbReference type="PANTHER" id="PTHR35042:SF1">
    <property type="entry name" value="DUF1772-DOMAIN-CONTAINING PROTEIN"/>
    <property type="match status" value="1"/>
</dbReference>
<organism evidence="7 8">
    <name type="scientific">Polychaeton citri CBS 116435</name>
    <dbReference type="NCBI Taxonomy" id="1314669"/>
    <lineage>
        <taxon>Eukaryota</taxon>
        <taxon>Fungi</taxon>
        <taxon>Dikarya</taxon>
        <taxon>Ascomycota</taxon>
        <taxon>Pezizomycotina</taxon>
        <taxon>Dothideomycetes</taxon>
        <taxon>Dothideomycetidae</taxon>
        <taxon>Capnodiales</taxon>
        <taxon>Capnodiaceae</taxon>
        <taxon>Polychaeton</taxon>
    </lineage>
</organism>
<evidence type="ECO:0000256" key="5">
    <source>
        <dbReference type="ARBA" id="ARBA00034313"/>
    </source>
</evidence>
<dbReference type="GO" id="GO:0016020">
    <property type="term" value="C:membrane"/>
    <property type="evidence" value="ECO:0007669"/>
    <property type="project" value="UniProtKB-SubCell"/>
</dbReference>
<dbReference type="EMBL" id="MU003811">
    <property type="protein sequence ID" value="KAF2719411.1"/>
    <property type="molecule type" value="Genomic_DNA"/>
</dbReference>
<protein>
    <submittedName>
        <fullName evidence="7">Uncharacterized protein</fullName>
    </submittedName>
</protein>
<reference evidence="7" key="1">
    <citation type="journal article" date="2020" name="Stud. Mycol.">
        <title>101 Dothideomycetes genomes: a test case for predicting lifestyles and emergence of pathogens.</title>
        <authorList>
            <person name="Haridas S."/>
            <person name="Albert R."/>
            <person name="Binder M."/>
            <person name="Bloem J."/>
            <person name="Labutti K."/>
            <person name="Salamov A."/>
            <person name="Andreopoulos B."/>
            <person name="Baker S."/>
            <person name="Barry K."/>
            <person name="Bills G."/>
            <person name="Bluhm B."/>
            <person name="Cannon C."/>
            <person name="Castanera R."/>
            <person name="Culley D."/>
            <person name="Daum C."/>
            <person name="Ezra D."/>
            <person name="Gonzalez J."/>
            <person name="Henrissat B."/>
            <person name="Kuo A."/>
            <person name="Liang C."/>
            <person name="Lipzen A."/>
            <person name="Lutzoni F."/>
            <person name="Magnuson J."/>
            <person name="Mondo S."/>
            <person name="Nolan M."/>
            <person name="Ohm R."/>
            <person name="Pangilinan J."/>
            <person name="Park H.-J."/>
            <person name="Ramirez L."/>
            <person name="Alfaro M."/>
            <person name="Sun H."/>
            <person name="Tritt A."/>
            <person name="Yoshinaga Y."/>
            <person name="Zwiers L.-H."/>
            <person name="Turgeon B."/>
            <person name="Goodwin S."/>
            <person name="Spatafora J."/>
            <person name="Crous P."/>
            <person name="Grigoriev I."/>
        </authorList>
    </citation>
    <scope>NUCLEOTIDE SEQUENCE</scope>
    <source>
        <strain evidence="7">CBS 116435</strain>
    </source>
</reference>
<dbReference type="Pfam" id="PF08592">
    <property type="entry name" value="Anthrone_oxy"/>
    <property type="match status" value="1"/>
</dbReference>
<evidence type="ECO:0000256" key="4">
    <source>
        <dbReference type="ARBA" id="ARBA00023136"/>
    </source>
</evidence>
<evidence type="ECO:0000313" key="7">
    <source>
        <dbReference type="EMBL" id="KAF2719411.1"/>
    </source>
</evidence>
<keyword evidence="2 6" id="KW-0812">Transmembrane</keyword>
<comment type="similarity">
    <text evidence="5">Belongs to the anthrone oxygenase family.</text>
</comment>
<dbReference type="AlphaFoldDB" id="A0A9P4Q6U9"/>
<evidence type="ECO:0000256" key="6">
    <source>
        <dbReference type="SAM" id="Phobius"/>
    </source>
</evidence>
<dbReference type="OrthoDB" id="5954308at2759"/>
<keyword evidence="4 6" id="KW-0472">Membrane</keyword>
<keyword evidence="8" id="KW-1185">Reference proteome</keyword>
<proteinExistence type="inferred from homology"/>
<evidence type="ECO:0000256" key="2">
    <source>
        <dbReference type="ARBA" id="ARBA00022692"/>
    </source>
</evidence>
<evidence type="ECO:0000256" key="3">
    <source>
        <dbReference type="ARBA" id="ARBA00022989"/>
    </source>
</evidence>
<evidence type="ECO:0000256" key="1">
    <source>
        <dbReference type="ARBA" id="ARBA00004141"/>
    </source>
</evidence>
<dbReference type="InterPro" id="IPR013901">
    <property type="entry name" value="Anthrone_oxy"/>
</dbReference>
<accession>A0A9P4Q6U9</accession>
<name>A0A9P4Q6U9_9PEZI</name>
<dbReference type="Proteomes" id="UP000799441">
    <property type="component" value="Unassembled WGS sequence"/>
</dbReference>
<sequence>MAKESQCHDHEQHQLQQPQQQLYFLTDRLPISLYAAKVLGIISTAVLCGHFYNTSATAAPALLQAPPAQHQVVLQQWTALLKSDEALAPAVILLGTLTFGCLALKEPRSQPSAKLYAAAALSLCACIPFSMLLLDPISKDLGSISQHIPEVFTGYSRDTTTTGTVDSASDIVALPQTQITAIYTLMAKWATANLGRASLTGLSSVLATIASVKRSEIVAATIELV</sequence>
<feature type="transmembrane region" description="Helical" evidence="6">
    <location>
        <begin position="86"/>
        <end position="104"/>
    </location>
</feature>
<comment type="subcellular location">
    <subcellularLocation>
        <location evidence="1">Membrane</location>
        <topology evidence="1">Multi-pass membrane protein</topology>
    </subcellularLocation>
</comment>